<dbReference type="OrthoDB" id="196547at2759"/>
<dbReference type="GeneID" id="106536677"/>
<evidence type="ECO:0000256" key="5">
    <source>
        <dbReference type="ARBA" id="ARBA00022843"/>
    </source>
</evidence>
<accession>A0A2I4DB45</accession>
<dbReference type="InterPro" id="IPR024066">
    <property type="entry name" value="RGS_subdom1/3"/>
</dbReference>
<dbReference type="SMART" id="SM00315">
    <property type="entry name" value="RGS"/>
    <property type="match status" value="1"/>
</dbReference>
<evidence type="ECO:0000256" key="9">
    <source>
        <dbReference type="SAM" id="MobiDB-lite"/>
    </source>
</evidence>
<keyword evidence="3" id="KW-0597">Phosphoprotein</keyword>
<dbReference type="InterPro" id="IPR016137">
    <property type="entry name" value="RGS"/>
</dbReference>
<dbReference type="FunFam" id="1.10.196.10:FF:000001">
    <property type="entry name" value="Regulator of G-protein signaling 8"/>
    <property type="match status" value="1"/>
</dbReference>
<dbReference type="InParanoid" id="A0A2I4DB45"/>
<dbReference type="GO" id="GO:0005634">
    <property type="term" value="C:nucleus"/>
    <property type="evidence" value="ECO:0007669"/>
    <property type="project" value="UniProtKB-SubCell"/>
</dbReference>
<evidence type="ECO:0000259" key="10">
    <source>
        <dbReference type="PROSITE" id="PS50132"/>
    </source>
</evidence>
<dbReference type="Gene3D" id="1.10.196.10">
    <property type="match status" value="1"/>
</dbReference>
<dbReference type="AlphaFoldDB" id="A0A2I4DB45"/>
<feature type="region of interest" description="Disordered" evidence="9">
    <location>
        <begin position="125"/>
        <end position="146"/>
    </location>
</feature>
<dbReference type="InterPro" id="IPR044926">
    <property type="entry name" value="RGS_subdomain_2"/>
</dbReference>
<dbReference type="Pfam" id="PF00615">
    <property type="entry name" value="RGS"/>
    <property type="match status" value="1"/>
</dbReference>
<dbReference type="GO" id="GO:0009968">
    <property type="term" value="P:negative regulation of signal transduction"/>
    <property type="evidence" value="ECO:0007669"/>
    <property type="project" value="UniProtKB-KW"/>
</dbReference>
<keyword evidence="4" id="KW-0734">Signal transduction inhibitor</keyword>
<dbReference type="KEGG" id="alim:106536677"/>
<dbReference type="GO" id="GO:0005886">
    <property type="term" value="C:plasma membrane"/>
    <property type="evidence" value="ECO:0007669"/>
    <property type="project" value="UniProtKB-ARBA"/>
</dbReference>
<name>A0A2I4DB45_AUSLI</name>
<dbReference type="CDD" id="cd08713">
    <property type="entry name" value="RGS_RGS3"/>
    <property type="match status" value="1"/>
</dbReference>
<keyword evidence="11" id="KW-1185">Reference proteome</keyword>
<dbReference type="PANTHER" id="PTHR46848:SF1">
    <property type="entry name" value="REGULATOR OF G-PROTEIN SIGNALING 3"/>
    <property type="match status" value="1"/>
</dbReference>
<dbReference type="PRINTS" id="PR01301">
    <property type="entry name" value="RGSPROTEIN"/>
</dbReference>
<dbReference type="SUPFAM" id="SSF48097">
    <property type="entry name" value="Regulator of G-protein signaling, RGS"/>
    <property type="match status" value="1"/>
</dbReference>
<keyword evidence="2" id="KW-0488">Methylation</keyword>
<dbReference type="InterPro" id="IPR036305">
    <property type="entry name" value="RGS_sf"/>
</dbReference>
<keyword evidence="5" id="KW-0832">Ubl conjugation</keyword>
<feature type="region of interest" description="Disordered" evidence="9">
    <location>
        <begin position="1"/>
        <end position="36"/>
    </location>
</feature>
<proteinExistence type="predicted"/>
<evidence type="ECO:0000313" key="12">
    <source>
        <dbReference type="RefSeq" id="XP_013889452.1"/>
    </source>
</evidence>
<feature type="domain" description="RGS" evidence="10">
    <location>
        <begin position="160"/>
        <end position="276"/>
    </location>
</feature>
<dbReference type="Proteomes" id="UP000192220">
    <property type="component" value="Unplaced"/>
</dbReference>
<evidence type="ECO:0000256" key="2">
    <source>
        <dbReference type="ARBA" id="ARBA00022481"/>
    </source>
</evidence>
<organism evidence="11 12">
    <name type="scientific">Austrofundulus limnaeus</name>
    <name type="common">Annual killifish</name>
    <dbReference type="NCBI Taxonomy" id="52670"/>
    <lineage>
        <taxon>Eukaryota</taxon>
        <taxon>Metazoa</taxon>
        <taxon>Chordata</taxon>
        <taxon>Craniata</taxon>
        <taxon>Vertebrata</taxon>
        <taxon>Euteleostomi</taxon>
        <taxon>Actinopterygii</taxon>
        <taxon>Neopterygii</taxon>
        <taxon>Teleostei</taxon>
        <taxon>Neoteleostei</taxon>
        <taxon>Acanthomorphata</taxon>
        <taxon>Ovalentaria</taxon>
        <taxon>Atherinomorphae</taxon>
        <taxon>Cyprinodontiformes</taxon>
        <taxon>Rivulidae</taxon>
        <taxon>Austrofundulus</taxon>
    </lineage>
</organism>
<reference evidence="12" key="1">
    <citation type="submission" date="2025-08" db="UniProtKB">
        <authorList>
            <consortium name="RefSeq"/>
        </authorList>
    </citation>
    <scope>IDENTIFICATION</scope>
</reference>
<evidence type="ECO:0000256" key="7">
    <source>
        <dbReference type="ARBA" id="ARBA00055005"/>
    </source>
</evidence>
<dbReference type="STRING" id="52670.A0A2I4DB45"/>
<evidence type="ECO:0000256" key="1">
    <source>
        <dbReference type="ARBA" id="ARBA00004123"/>
    </source>
</evidence>
<evidence type="ECO:0000313" key="11">
    <source>
        <dbReference type="Proteomes" id="UP000192220"/>
    </source>
</evidence>
<dbReference type="FunFam" id="1.10.167.10:FF:000001">
    <property type="entry name" value="Putative regulator of g-protein signaling 12"/>
    <property type="match status" value="1"/>
</dbReference>
<gene>
    <name evidence="12" type="primary">LOC106536677</name>
</gene>
<evidence type="ECO:0000256" key="6">
    <source>
        <dbReference type="ARBA" id="ARBA00023242"/>
    </source>
</evidence>
<dbReference type="PANTHER" id="PTHR46848">
    <property type="entry name" value="REGULATOR OF G-PROTEIN SIGNALING 3"/>
    <property type="match status" value="1"/>
</dbReference>
<evidence type="ECO:0000256" key="4">
    <source>
        <dbReference type="ARBA" id="ARBA00022700"/>
    </source>
</evidence>
<dbReference type="GO" id="GO:0005737">
    <property type="term" value="C:cytoplasm"/>
    <property type="evidence" value="ECO:0007669"/>
    <property type="project" value="UniProtKB-ARBA"/>
</dbReference>
<keyword evidence="6" id="KW-0539">Nucleus</keyword>
<comment type="function">
    <text evidence="7">Down-regulates signaling from heterotrimeric G-proteins by increasing the GTPase activity of the alpha subunits, thereby driving them into their inactive GDP-bound form. Down-regulates G-protein-mediated release of inositol phosphates and activation of MAP kinases.</text>
</comment>
<evidence type="ECO:0000256" key="8">
    <source>
        <dbReference type="ARBA" id="ARBA00070073"/>
    </source>
</evidence>
<dbReference type="RefSeq" id="XP_013889452.1">
    <property type="nucleotide sequence ID" value="XM_014033998.1"/>
</dbReference>
<comment type="subcellular location">
    <subcellularLocation>
        <location evidence="1">Nucleus</location>
    </subcellularLocation>
</comment>
<dbReference type="PROSITE" id="PS50132">
    <property type="entry name" value="RGS"/>
    <property type="match status" value="1"/>
</dbReference>
<evidence type="ECO:0000256" key="3">
    <source>
        <dbReference type="ARBA" id="ARBA00022553"/>
    </source>
</evidence>
<dbReference type="Gene3D" id="1.10.167.10">
    <property type="entry name" value="Regulator of G-protein Signalling 4, domain 2"/>
    <property type="match status" value="1"/>
</dbReference>
<sequence length="290" mass="32488">MVEGATCEKHGGGRLSVQNSLRRRTHSEGSLLQDPRTPCFTSDNAINCLESGGAHHKGGWTLPSPKTLKKELMKNGGSMHQLCMLFSGRKLSAGSPCSCEVSPDGTKKKKSKNLAKDMKNRLAFLRRRNESPGSNSAGKLDKTMKSVKPTPEEALKWGDSLDKLLGHKYGLAAFRAFLRTEFSEENLEFWLACEEYKKIKSQSKMASKAKKIFAEYIAIQSCKEVNLDSYTRDHTKDNLQNVTRSCFDLAQRRIYGLMEKDSYPRFLRSELYLDLINQKKPSATSTSSSS</sequence>
<dbReference type="FunFam" id="1.10.196.10:FF:000003">
    <property type="entry name" value="regulator of G-protein signaling 3 isoform X1"/>
    <property type="match status" value="1"/>
</dbReference>
<protein>
    <recommendedName>
        <fullName evidence="8">Regulator of G-protein signaling 3</fullName>
    </recommendedName>
</protein>
<dbReference type="InterPro" id="IPR034951">
    <property type="entry name" value="RGS_RGS3"/>
</dbReference>
<feature type="compositionally biased region" description="Basic and acidic residues" evidence="9">
    <location>
        <begin position="1"/>
        <end position="11"/>
    </location>
</feature>